<evidence type="ECO:0000313" key="3">
    <source>
        <dbReference type="Proteomes" id="UP001148125"/>
    </source>
</evidence>
<comment type="caution">
    <text evidence="2">The sequence shown here is derived from an EMBL/GenBank/DDBJ whole genome shotgun (WGS) entry which is preliminary data.</text>
</comment>
<proteinExistence type="predicted"/>
<reference evidence="2" key="1">
    <citation type="submission" date="2024-05" db="EMBL/GenBank/DDBJ databases">
        <title>Alkalihalobacillus sp. strain MEB203 novel alkaliphilic bacterium from Lonar Lake, India.</title>
        <authorList>
            <person name="Joshi A."/>
            <person name="Thite S."/>
            <person name="Mengade P."/>
        </authorList>
    </citation>
    <scope>NUCLEOTIDE SEQUENCE</scope>
    <source>
        <strain evidence="2">MEB 203</strain>
    </source>
</reference>
<name>A0ABT5VFY6_9BACI</name>
<organism evidence="2 3">
    <name type="scientific">Alkalihalobacterium chitinilyticum</name>
    <dbReference type="NCBI Taxonomy" id="2980103"/>
    <lineage>
        <taxon>Bacteria</taxon>
        <taxon>Bacillati</taxon>
        <taxon>Bacillota</taxon>
        <taxon>Bacilli</taxon>
        <taxon>Bacillales</taxon>
        <taxon>Bacillaceae</taxon>
        <taxon>Alkalihalobacterium</taxon>
    </lineage>
</organism>
<keyword evidence="3" id="KW-1185">Reference proteome</keyword>
<dbReference type="EMBL" id="JAOTPO010000008">
    <property type="protein sequence ID" value="MDE5414371.1"/>
    <property type="molecule type" value="Genomic_DNA"/>
</dbReference>
<dbReference type="InterPro" id="IPR018961">
    <property type="entry name" value="DnaJ_homolog_subfam-C_membr-28"/>
</dbReference>
<dbReference type="Proteomes" id="UP001148125">
    <property type="component" value="Unassembled WGS sequence"/>
</dbReference>
<dbReference type="Pfam" id="PF09350">
    <property type="entry name" value="DJC28_CD"/>
    <property type="match status" value="1"/>
</dbReference>
<dbReference type="RefSeq" id="WP_275118978.1">
    <property type="nucleotide sequence ID" value="NZ_JAOTPO010000008.1"/>
</dbReference>
<sequence length="102" mass="11724">MDAIWIVAEDKIKAAIKNGELDNLQGMGKPIVFKDVLPGMPQETKMAYQMLRNAGFDPLEVEKEIEEQTKGAKLDDLLEKRQTKETKSFKQYAKKIYNKFSK</sequence>
<evidence type="ECO:0000313" key="2">
    <source>
        <dbReference type="EMBL" id="MDE5414371.1"/>
    </source>
</evidence>
<protein>
    <submittedName>
        <fullName evidence="2">DUF1992 domain-containing protein</fullName>
    </submittedName>
</protein>
<gene>
    <name evidence="2" type="ORF">N7Z68_13400</name>
</gene>
<dbReference type="InterPro" id="IPR052573">
    <property type="entry name" value="DnaJ_C_subfamily_28"/>
</dbReference>
<dbReference type="PANTHER" id="PTHR39158">
    <property type="entry name" value="OS08G0560600 PROTEIN"/>
    <property type="match status" value="1"/>
</dbReference>
<dbReference type="PANTHER" id="PTHR39158:SF1">
    <property type="entry name" value="DNAJ HOMOLOG SUBFAMILY C MEMBER 28"/>
    <property type="match status" value="1"/>
</dbReference>
<evidence type="ECO:0000259" key="1">
    <source>
        <dbReference type="Pfam" id="PF09350"/>
    </source>
</evidence>
<accession>A0ABT5VFY6</accession>
<feature type="domain" description="DnaJ homologue subfamily C member 28 conserved" evidence="1">
    <location>
        <begin position="7"/>
        <end position="69"/>
    </location>
</feature>